<gene>
    <name evidence="2" type="ORF">Pla175_36000</name>
</gene>
<dbReference type="EMBL" id="CP036291">
    <property type="protein sequence ID" value="QDU90198.1"/>
    <property type="molecule type" value="Genomic_DNA"/>
</dbReference>
<dbReference type="Proteomes" id="UP000317429">
    <property type="component" value="Chromosome"/>
</dbReference>
<evidence type="ECO:0000256" key="1">
    <source>
        <dbReference type="SAM" id="MobiDB-lite"/>
    </source>
</evidence>
<reference evidence="2 3" key="1">
    <citation type="submission" date="2019-02" db="EMBL/GenBank/DDBJ databases">
        <title>Deep-cultivation of Planctomycetes and their phenomic and genomic characterization uncovers novel biology.</title>
        <authorList>
            <person name="Wiegand S."/>
            <person name="Jogler M."/>
            <person name="Boedeker C."/>
            <person name="Pinto D."/>
            <person name="Vollmers J."/>
            <person name="Rivas-Marin E."/>
            <person name="Kohn T."/>
            <person name="Peeters S.H."/>
            <person name="Heuer A."/>
            <person name="Rast P."/>
            <person name="Oberbeckmann S."/>
            <person name="Bunk B."/>
            <person name="Jeske O."/>
            <person name="Meyerdierks A."/>
            <person name="Storesund J.E."/>
            <person name="Kallscheuer N."/>
            <person name="Luecker S."/>
            <person name="Lage O.M."/>
            <person name="Pohl T."/>
            <person name="Merkel B.J."/>
            <person name="Hornburger P."/>
            <person name="Mueller R.-W."/>
            <person name="Bruemmer F."/>
            <person name="Labrenz M."/>
            <person name="Spormann A.M."/>
            <person name="Op den Camp H."/>
            <person name="Overmann J."/>
            <person name="Amann R."/>
            <person name="Jetten M.S.M."/>
            <person name="Mascher T."/>
            <person name="Medema M.H."/>
            <person name="Devos D.P."/>
            <person name="Kaster A.-K."/>
            <person name="Ovreas L."/>
            <person name="Rohde M."/>
            <person name="Galperin M.Y."/>
            <person name="Jogler C."/>
        </authorList>
    </citation>
    <scope>NUCLEOTIDE SEQUENCE [LARGE SCALE GENOMIC DNA]</scope>
    <source>
        <strain evidence="2 3">Pla175</strain>
    </source>
</reference>
<accession>A0A518DFG4</accession>
<feature type="compositionally biased region" description="Basic and acidic residues" evidence="1">
    <location>
        <begin position="209"/>
        <end position="218"/>
    </location>
</feature>
<name>A0A518DFG4_9BACT</name>
<protein>
    <submittedName>
        <fullName evidence="2">Uncharacterized protein</fullName>
    </submittedName>
</protein>
<dbReference type="KEGG" id="pnd:Pla175_36000"/>
<evidence type="ECO:0000313" key="3">
    <source>
        <dbReference type="Proteomes" id="UP000317429"/>
    </source>
</evidence>
<feature type="region of interest" description="Disordered" evidence="1">
    <location>
        <begin position="168"/>
        <end position="224"/>
    </location>
</feature>
<evidence type="ECO:0000313" key="2">
    <source>
        <dbReference type="EMBL" id="QDU90198.1"/>
    </source>
</evidence>
<dbReference type="AlphaFoldDB" id="A0A518DFG4"/>
<keyword evidence="3" id="KW-1185">Reference proteome</keyword>
<feature type="compositionally biased region" description="Basic and acidic residues" evidence="1">
    <location>
        <begin position="78"/>
        <end position="89"/>
    </location>
</feature>
<organism evidence="2 3">
    <name type="scientific">Pirellulimonas nuda</name>
    <dbReference type="NCBI Taxonomy" id="2528009"/>
    <lineage>
        <taxon>Bacteria</taxon>
        <taxon>Pseudomonadati</taxon>
        <taxon>Planctomycetota</taxon>
        <taxon>Planctomycetia</taxon>
        <taxon>Pirellulales</taxon>
        <taxon>Lacipirellulaceae</taxon>
        <taxon>Pirellulimonas</taxon>
    </lineage>
</organism>
<proteinExistence type="predicted"/>
<feature type="region of interest" description="Disordered" evidence="1">
    <location>
        <begin position="1"/>
        <end position="152"/>
    </location>
</feature>
<sequence length="224" mass="24683">MNITAPARPRHPIANRPIGARRVSEGPIPPMQTRRVSEQRPPTSHAPSPARPQRSTCVLLSPHSPDRFSDKTPPPQQKPRENRPKERRVSCQKPLHRGGSRPCWSPGTGHQTPASGHLRDKTPRLLTAPTTRAAQPATADRRRVGVAQRQRRSVAATIVPPRVAICEEKLGERKARRRAPHIPARSLGEAAEKQLRGTQTPRSPATPPGERRHADLQEHAPLAG</sequence>
<feature type="compositionally biased region" description="Low complexity" evidence="1">
    <location>
        <begin position="124"/>
        <end position="138"/>
    </location>
</feature>